<dbReference type="CDD" id="cd17324">
    <property type="entry name" value="MFS_NepI_like"/>
    <property type="match status" value="1"/>
</dbReference>
<keyword evidence="4 6" id="KW-1133">Transmembrane helix</keyword>
<evidence type="ECO:0000256" key="6">
    <source>
        <dbReference type="SAM" id="Phobius"/>
    </source>
</evidence>
<dbReference type="RefSeq" id="WP_126998067.1">
    <property type="nucleotide sequence ID" value="NZ_JBNPXW010000003.1"/>
</dbReference>
<dbReference type="EMBL" id="RZIJ01000008">
    <property type="protein sequence ID" value="RUQ71367.1"/>
    <property type="molecule type" value="Genomic_DNA"/>
</dbReference>
<feature type="transmembrane region" description="Helical" evidence="6">
    <location>
        <begin position="72"/>
        <end position="94"/>
    </location>
</feature>
<feature type="transmembrane region" description="Helical" evidence="6">
    <location>
        <begin position="129"/>
        <end position="148"/>
    </location>
</feature>
<sequence length="391" mass="39857">MVSLPILALAAASFGIGTTEFVIMGLLPDVARSLSVSVPEAGYLVSGYAMGVVVGAPLVAMATARLPRKTALLALMLIFIVGNVGCALAPGYWLLMAARVLTAFAHGAFFGISAVVASDLVPRHQRTQAVALVFSGLTIANILGVPLGTALGQAAGWRSTFVAVVAIGVVAWLAILRFVPAGMPGSSGGLVSEFRALKRWSVLLPMLISTLCSVSLFVVFTYIAPLLEHVSGLTPQGVTGALLVFGVGLTLGNLVGGRFADRGAMATIVTSLIAVVAVLVLFVFTSRSAVPAIATLAVWGALAFALVSPLQMWVVDAATDAPNLASTLNQGAFNLGNALGAWVGGVALNAGIAYGALPWVGAGFAALALAFVLTARSTARRENELACEAGD</sequence>
<evidence type="ECO:0000256" key="2">
    <source>
        <dbReference type="ARBA" id="ARBA00022475"/>
    </source>
</evidence>
<organism evidence="8 9">
    <name type="scientific">Azospirillum doebereinerae</name>
    <dbReference type="NCBI Taxonomy" id="92933"/>
    <lineage>
        <taxon>Bacteria</taxon>
        <taxon>Pseudomonadati</taxon>
        <taxon>Pseudomonadota</taxon>
        <taxon>Alphaproteobacteria</taxon>
        <taxon>Rhodospirillales</taxon>
        <taxon>Azospirillaceae</taxon>
        <taxon>Azospirillum</taxon>
    </lineage>
</organism>
<evidence type="ECO:0000256" key="1">
    <source>
        <dbReference type="ARBA" id="ARBA00004651"/>
    </source>
</evidence>
<dbReference type="InterPro" id="IPR020846">
    <property type="entry name" value="MFS_dom"/>
</dbReference>
<dbReference type="Pfam" id="PF07690">
    <property type="entry name" value="MFS_1"/>
    <property type="match status" value="1"/>
</dbReference>
<evidence type="ECO:0000313" key="9">
    <source>
        <dbReference type="Proteomes" id="UP000280346"/>
    </source>
</evidence>
<feature type="transmembrane region" description="Helical" evidence="6">
    <location>
        <begin position="160"/>
        <end position="179"/>
    </location>
</feature>
<feature type="transmembrane region" description="Helical" evidence="6">
    <location>
        <begin position="200"/>
        <end position="224"/>
    </location>
</feature>
<evidence type="ECO:0000256" key="4">
    <source>
        <dbReference type="ARBA" id="ARBA00022989"/>
    </source>
</evidence>
<dbReference type="InterPro" id="IPR011701">
    <property type="entry name" value="MFS"/>
</dbReference>
<feature type="transmembrane region" description="Helical" evidence="6">
    <location>
        <begin position="290"/>
        <end position="310"/>
    </location>
</feature>
<keyword evidence="3 6" id="KW-0812">Transmembrane</keyword>
<dbReference type="PROSITE" id="PS50850">
    <property type="entry name" value="MFS"/>
    <property type="match status" value="1"/>
</dbReference>
<evidence type="ECO:0000256" key="3">
    <source>
        <dbReference type="ARBA" id="ARBA00022692"/>
    </source>
</evidence>
<dbReference type="SUPFAM" id="SSF103473">
    <property type="entry name" value="MFS general substrate transporter"/>
    <property type="match status" value="1"/>
</dbReference>
<feature type="transmembrane region" description="Helical" evidence="6">
    <location>
        <begin position="41"/>
        <end position="60"/>
    </location>
</feature>
<feature type="transmembrane region" description="Helical" evidence="6">
    <location>
        <begin position="100"/>
        <end position="117"/>
    </location>
</feature>
<keyword evidence="2" id="KW-1003">Cell membrane</keyword>
<keyword evidence="5 6" id="KW-0472">Membrane</keyword>
<protein>
    <submittedName>
        <fullName evidence="8">MFS transporter</fullName>
    </submittedName>
</protein>
<evidence type="ECO:0000313" key="8">
    <source>
        <dbReference type="EMBL" id="RUQ71367.1"/>
    </source>
</evidence>
<dbReference type="Gene3D" id="1.20.1250.20">
    <property type="entry name" value="MFS general substrate transporter like domains"/>
    <property type="match status" value="2"/>
</dbReference>
<dbReference type="PANTHER" id="PTHR43124:SF8">
    <property type="entry name" value="INNER MEMBRANE TRANSPORT PROTEIN YDHP"/>
    <property type="match status" value="1"/>
</dbReference>
<evidence type="ECO:0000259" key="7">
    <source>
        <dbReference type="PROSITE" id="PS50850"/>
    </source>
</evidence>
<feature type="transmembrane region" description="Helical" evidence="6">
    <location>
        <begin position="356"/>
        <end position="375"/>
    </location>
</feature>
<evidence type="ECO:0000256" key="5">
    <source>
        <dbReference type="ARBA" id="ARBA00023136"/>
    </source>
</evidence>
<dbReference type="Proteomes" id="UP000280346">
    <property type="component" value="Unassembled WGS sequence"/>
</dbReference>
<dbReference type="GO" id="GO:0022857">
    <property type="term" value="F:transmembrane transporter activity"/>
    <property type="evidence" value="ECO:0007669"/>
    <property type="project" value="InterPro"/>
</dbReference>
<comment type="caution">
    <text evidence="8">The sequence shown here is derived from an EMBL/GenBank/DDBJ whole genome shotgun (WGS) entry which is preliminary data.</text>
</comment>
<dbReference type="InterPro" id="IPR050189">
    <property type="entry name" value="MFS_Efflux_Transporters"/>
</dbReference>
<proteinExistence type="predicted"/>
<name>A0A3S0V6K8_9PROT</name>
<feature type="transmembrane region" description="Helical" evidence="6">
    <location>
        <begin position="236"/>
        <end position="256"/>
    </location>
</feature>
<dbReference type="GO" id="GO:0005886">
    <property type="term" value="C:plasma membrane"/>
    <property type="evidence" value="ECO:0007669"/>
    <property type="project" value="UniProtKB-SubCell"/>
</dbReference>
<accession>A0A3S0V6K8</accession>
<feature type="transmembrane region" description="Helical" evidence="6">
    <location>
        <begin position="331"/>
        <end position="350"/>
    </location>
</feature>
<dbReference type="AlphaFoldDB" id="A0A3S0V6K8"/>
<gene>
    <name evidence="8" type="ORF">EJ913_11960</name>
</gene>
<dbReference type="OrthoDB" id="9788453at2"/>
<keyword evidence="9" id="KW-1185">Reference proteome</keyword>
<comment type="subcellular location">
    <subcellularLocation>
        <location evidence="1">Cell membrane</location>
        <topology evidence="1">Multi-pass membrane protein</topology>
    </subcellularLocation>
</comment>
<feature type="transmembrane region" description="Helical" evidence="6">
    <location>
        <begin position="263"/>
        <end position="284"/>
    </location>
</feature>
<feature type="domain" description="Major facilitator superfamily (MFS) profile" evidence="7">
    <location>
        <begin position="5"/>
        <end position="380"/>
    </location>
</feature>
<dbReference type="PANTHER" id="PTHR43124">
    <property type="entry name" value="PURINE EFFLUX PUMP PBUE"/>
    <property type="match status" value="1"/>
</dbReference>
<dbReference type="InterPro" id="IPR036259">
    <property type="entry name" value="MFS_trans_sf"/>
</dbReference>
<reference evidence="8 9" key="1">
    <citation type="submission" date="2018-12" db="EMBL/GenBank/DDBJ databases">
        <authorList>
            <person name="Yang Y."/>
        </authorList>
    </citation>
    <scope>NUCLEOTIDE SEQUENCE [LARGE SCALE GENOMIC DNA]</scope>
    <source>
        <strain evidence="8 9">GSF71</strain>
    </source>
</reference>